<evidence type="ECO:0000256" key="1">
    <source>
        <dbReference type="SAM" id="Phobius"/>
    </source>
</evidence>
<keyword evidence="1" id="KW-0812">Transmembrane</keyword>
<reference evidence="2" key="1">
    <citation type="submission" date="2021-05" db="EMBL/GenBank/DDBJ databases">
        <authorList>
            <person name="Alioto T."/>
            <person name="Alioto T."/>
            <person name="Gomez Garrido J."/>
        </authorList>
    </citation>
    <scope>NUCLEOTIDE SEQUENCE</scope>
</reference>
<feature type="transmembrane region" description="Helical" evidence="1">
    <location>
        <begin position="65"/>
        <end position="87"/>
    </location>
</feature>
<organism evidence="2">
    <name type="scientific">Cacopsylla melanoneura</name>
    <dbReference type="NCBI Taxonomy" id="428564"/>
    <lineage>
        <taxon>Eukaryota</taxon>
        <taxon>Metazoa</taxon>
        <taxon>Ecdysozoa</taxon>
        <taxon>Arthropoda</taxon>
        <taxon>Hexapoda</taxon>
        <taxon>Insecta</taxon>
        <taxon>Pterygota</taxon>
        <taxon>Neoptera</taxon>
        <taxon>Paraneoptera</taxon>
        <taxon>Hemiptera</taxon>
        <taxon>Sternorrhyncha</taxon>
        <taxon>Psylloidea</taxon>
        <taxon>Psyllidae</taxon>
        <taxon>Psyllinae</taxon>
        <taxon>Cacopsylla</taxon>
    </lineage>
</organism>
<accession>A0A8D9F175</accession>
<keyword evidence="1" id="KW-0472">Membrane</keyword>
<feature type="transmembrane region" description="Helical" evidence="1">
    <location>
        <begin position="40"/>
        <end position="59"/>
    </location>
</feature>
<dbReference type="EMBL" id="HBUF01590371">
    <property type="protein sequence ID" value="CAG6773157.1"/>
    <property type="molecule type" value="Transcribed_RNA"/>
</dbReference>
<dbReference type="EMBL" id="HBUF01590370">
    <property type="protein sequence ID" value="CAG6773156.1"/>
    <property type="molecule type" value="Transcribed_RNA"/>
</dbReference>
<feature type="transmembrane region" description="Helical" evidence="1">
    <location>
        <begin position="99"/>
        <end position="118"/>
    </location>
</feature>
<sequence>MKCGVSSGFDMMWFICVVKTGCTASIFFHQKLCILSGPGAFQLCILLSIFPISFSVALFSSIWGISAVVSFSFMSHVASFLCSPLFFQMLLQNSSSSVAVTWFGELLSVIVVFVLSSVL</sequence>
<name>A0A8D9F175_9HEMI</name>
<proteinExistence type="predicted"/>
<evidence type="ECO:0000313" key="2">
    <source>
        <dbReference type="EMBL" id="CAG6773157.1"/>
    </source>
</evidence>
<protein>
    <submittedName>
        <fullName evidence="2">Uncharacterized protein</fullName>
    </submittedName>
</protein>
<keyword evidence="1" id="KW-1133">Transmembrane helix</keyword>
<feature type="transmembrane region" description="Helical" evidence="1">
    <location>
        <begin position="12"/>
        <end position="28"/>
    </location>
</feature>
<dbReference type="AlphaFoldDB" id="A0A8D9F175"/>